<organism evidence="3">
    <name type="scientific">Gaeumannomyces tritici (strain R3-111a-1)</name>
    <name type="common">Wheat and barley take-all root rot fungus</name>
    <name type="synonym">Gaeumannomyces graminis var. tritici</name>
    <dbReference type="NCBI Taxonomy" id="644352"/>
    <lineage>
        <taxon>Eukaryota</taxon>
        <taxon>Fungi</taxon>
        <taxon>Dikarya</taxon>
        <taxon>Ascomycota</taxon>
        <taxon>Pezizomycotina</taxon>
        <taxon>Sordariomycetes</taxon>
        <taxon>Sordariomycetidae</taxon>
        <taxon>Magnaporthales</taxon>
        <taxon>Magnaporthaceae</taxon>
        <taxon>Gaeumannomyces</taxon>
    </lineage>
</organism>
<feature type="compositionally biased region" description="Polar residues" evidence="1">
    <location>
        <begin position="64"/>
        <end position="80"/>
    </location>
</feature>
<dbReference type="Pfam" id="PF04424">
    <property type="entry name" value="MINDY_DUB"/>
    <property type="match status" value="1"/>
</dbReference>
<feature type="region of interest" description="Disordered" evidence="1">
    <location>
        <begin position="1"/>
        <end position="93"/>
    </location>
</feature>
<dbReference type="AlphaFoldDB" id="J3NSW1"/>
<dbReference type="GO" id="GO:0005829">
    <property type="term" value="C:cytosol"/>
    <property type="evidence" value="ECO:0007669"/>
    <property type="project" value="TreeGrafter"/>
</dbReference>
<feature type="compositionally biased region" description="Polar residues" evidence="1">
    <location>
        <begin position="175"/>
        <end position="185"/>
    </location>
</feature>
<dbReference type="InterPro" id="IPR007518">
    <property type="entry name" value="MINDY"/>
</dbReference>
<dbReference type="VEuPathDB" id="FungiDB:GGTG_04360"/>
<dbReference type="EMBL" id="GL385396">
    <property type="protein sequence ID" value="EJT79274.1"/>
    <property type="molecule type" value="Genomic_DNA"/>
</dbReference>
<dbReference type="InterPro" id="IPR033979">
    <property type="entry name" value="MINDY_domain"/>
</dbReference>
<evidence type="ECO:0000256" key="1">
    <source>
        <dbReference type="SAM" id="MobiDB-lite"/>
    </source>
</evidence>
<dbReference type="STRING" id="644352.J3NSW1"/>
<dbReference type="GO" id="GO:0016807">
    <property type="term" value="F:cysteine-type carboxypeptidase activity"/>
    <property type="evidence" value="ECO:0007669"/>
    <property type="project" value="TreeGrafter"/>
</dbReference>
<feature type="compositionally biased region" description="Polar residues" evidence="1">
    <location>
        <begin position="731"/>
        <end position="749"/>
    </location>
</feature>
<feature type="compositionally biased region" description="Basic and acidic residues" evidence="1">
    <location>
        <begin position="282"/>
        <end position="298"/>
    </location>
</feature>
<dbReference type="PANTHER" id="PTHR18063:SF6">
    <property type="entry name" value="UBIQUITIN CARBOXYL-TERMINAL HYDROLASE"/>
    <property type="match status" value="1"/>
</dbReference>
<feature type="compositionally biased region" description="Gly residues" evidence="1">
    <location>
        <begin position="845"/>
        <end position="858"/>
    </location>
</feature>
<evidence type="ECO:0000259" key="2">
    <source>
        <dbReference type="Pfam" id="PF04424"/>
    </source>
</evidence>
<dbReference type="GO" id="GO:0071108">
    <property type="term" value="P:protein K48-linked deubiquitination"/>
    <property type="evidence" value="ECO:0007669"/>
    <property type="project" value="TreeGrafter"/>
</dbReference>
<feature type="compositionally biased region" description="Basic and acidic residues" evidence="1">
    <location>
        <begin position="809"/>
        <end position="824"/>
    </location>
</feature>
<dbReference type="eggNOG" id="KOG2427">
    <property type="taxonomic scope" value="Eukaryota"/>
</dbReference>
<dbReference type="HOGENOM" id="CLU_007080_1_1_1"/>
<feature type="compositionally biased region" description="Low complexity" evidence="1">
    <location>
        <begin position="961"/>
        <end position="975"/>
    </location>
</feature>
<feature type="region of interest" description="Disordered" evidence="1">
    <location>
        <begin position="730"/>
        <end position="1021"/>
    </location>
</feature>
<dbReference type="GO" id="GO:1990380">
    <property type="term" value="F:K48-linked deubiquitinase activity"/>
    <property type="evidence" value="ECO:0007669"/>
    <property type="project" value="InterPro"/>
</dbReference>
<feature type="compositionally biased region" description="Polar residues" evidence="1">
    <location>
        <begin position="825"/>
        <end position="843"/>
    </location>
</feature>
<keyword evidence="5" id="KW-1185">Reference proteome</keyword>
<proteinExistence type="predicted"/>
<evidence type="ECO:0000313" key="5">
    <source>
        <dbReference type="Proteomes" id="UP000006039"/>
    </source>
</evidence>
<gene>
    <name evidence="4" type="primary">20344818</name>
    <name evidence="3" type="ORF">GGTG_04360</name>
</gene>
<reference evidence="3" key="3">
    <citation type="submission" date="2010-09" db="EMBL/GenBank/DDBJ databases">
        <title>Annotation of Gaeumannomyces graminis var. tritici R3-111a-1.</title>
        <authorList>
            <consortium name="The Broad Institute Genome Sequencing Platform"/>
            <person name="Ma L.-J."/>
            <person name="Dead R."/>
            <person name="Young S.K."/>
            <person name="Zeng Q."/>
            <person name="Gargeya S."/>
            <person name="Fitzgerald M."/>
            <person name="Haas B."/>
            <person name="Abouelleil A."/>
            <person name="Alvarado L."/>
            <person name="Arachchi H.M."/>
            <person name="Berlin A."/>
            <person name="Brown A."/>
            <person name="Chapman S.B."/>
            <person name="Chen Z."/>
            <person name="Dunbar C."/>
            <person name="Freedman E."/>
            <person name="Gearin G."/>
            <person name="Gellesch M."/>
            <person name="Goldberg J."/>
            <person name="Griggs A."/>
            <person name="Gujja S."/>
            <person name="Heiman D."/>
            <person name="Howarth C."/>
            <person name="Larson L."/>
            <person name="Lui A."/>
            <person name="MacDonald P.J.P."/>
            <person name="Mehta T."/>
            <person name="Montmayeur A."/>
            <person name="Murphy C."/>
            <person name="Neiman D."/>
            <person name="Pearson M."/>
            <person name="Priest M."/>
            <person name="Roberts A."/>
            <person name="Saif S."/>
            <person name="Shea T."/>
            <person name="Shenoy N."/>
            <person name="Sisk P."/>
            <person name="Stolte C."/>
            <person name="Sykes S."/>
            <person name="Yandava C."/>
            <person name="Wortman J."/>
            <person name="Nusbaum C."/>
            <person name="Birren B."/>
        </authorList>
    </citation>
    <scope>NUCLEOTIDE SEQUENCE</scope>
    <source>
        <strain evidence="3">R3-111a-1</strain>
    </source>
</reference>
<feature type="compositionally biased region" description="Polar residues" evidence="1">
    <location>
        <begin position="146"/>
        <end position="159"/>
    </location>
</feature>
<dbReference type="GO" id="GO:0071944">
    <property type="term" value="C:cell periphery"/>
    <property type="evidence" value="ECO:0007669"/>
    <property type="project" value="TreeGrafter"/>
</dbReference>
<name>J3NSW1_GAET3</name>
<reference evidence="3" key="2">
    <citation type="submission" date="2010-07" db="EMBL/GenBank/DDBJ databases">
        <authorList>
            <consortium name="The Broad Institute Genome Sequencing Platform"/>
            <consortium name="Broad Institute Genome Sequencing Center for Infectious Disease"/>
            <person name="Ma L.-J."/>
            <person name="Dead R."/>
            <person name="Young S."/>
            <person name="Zeng Q."/>
            <person name="Koehrsen M."/>
            <person name="Alvarado L."/>
            <person name="Berlin A."/>
            <person name="Chapman S.B."/>
            <person name="Chen Z."/>
            <person name="Freedman E."/>
            <person name="Gellesch M."/>
            <person name="Goldberg J."/>
            <person name="Griggs A."/>
            <person name="Gujja S."/>
            <person name="Heilman E.R."/>
            <person name="Heiman D."/>
            <person name="Hepburn T."/>
            <person name="Howarth C."/>
            <person name="Jen D."/>
            <person name="Larson L."/>
            <person name="Mehta T."/>
            <person name="Neiman D."/>
            <person name="Pearson M."/>
            <person name="Roberts A."/>
            <person name="Saif S."/>
            <person name="Shea T."/>
            <person name="Shenoy N."/>
            <person name="Sisk P."/>
            <person name="Stolte C."/>
            <person name="Sykes S."/>
            <person name="Walk T."/>
            <person name="White J."/>
            <person name="Yandava C."/>
            <person name="Haas B."/>
            <person name="Nusbaum C."/>
            <person name="Birren B."/>
        </authorList>
    </citation>
    <scope>NUCLEOTIDE SEQUENCE</scope>
    <source>
        <strain evidence="3">R3-111a-1</strain>
    </source>
</reference>
<sequence length="1021" mass="108723">MVTRKPIPDNASLESPMTTRPGPSDERRQMWPGTDGSSSPENIWGAEQSQHQPTPSPGRGSDGGSTSMATVISDPLQSGVTPPGPPSASKYSAFAAPSDENVWSDHTSMSLTADRTGGSAANLIAPDALRPGAHRAETNPFKRKPTPNSAAHSSDQPASTPLILTEPPTPPTAPFSQLNISNDASKNPWGPALDDKSPQQPPPQPLAATRLAEQDELGNDVWTSANVSADASRRPSDSNFTGSPSLISFPTEEDGSAAWDEVVAPPKPRAPVGATVVEEYEDRHAWDEVGGDKAKGKAPEQPPAASAQDLASSTGHGSDWNFVDHDPQPGQLSRRSTWEDFEDTPQKLRAENNAKNTMKELHETPQRAPAETLIDVSEGSHGEPQGQPGPPPPPRTSSAAAPSQPPRPVDGKAETYQIKNINWYDASASSNPRTSPILVQNENGPCPLVALVNALTLTTPAGVQTALVETLRSREQISLSFLLDAVFDELMSPRRLAEDTSLPDITELYSFLKGLHTGMNVNPRFVPTAEVIKAFKRTSLTHIHPTERSDNMIPGTFEDTMEMRLYSTFSVPLIHGWLPPPGDMAYDAFARRAESYEDAQNLLFREEELEDRLMSGGGHGQEGEGLTEEEQGIYQDILTIKSFLAESGTQLTRHGLEVITAAMKPGAVAILFRNDHFSTLYRHPQTLSLLTLVTDAGYASHAEVVWESLPDTTGENAEFFSGDFRVVGGATQHQQETMGRPPQQHQRSVSEGGDRWTAVTGRRDRGNGGGSSAIGPTMSPNDGPPLSPSSEQEDRDLALAMQLQEEEDEQHRAEQARRQRERQLSEQFIEQQARRNSAASTSPVGGAGNDGAFTGGGLVSQIPNARRGSSAAGQAPITSPGNQGRRVHSVSGSGGGGNGRGNAASERTQVRPLLTPVAATQRAADAGEDAPPPSYEQASRQQAYIPPEGHPSHPASSPRGSTASASIAASSPRASNTGVRQRGAVAGTGPSSSHYPGARPMRQGVPPASGNAGRDRDCVVM</sequence>
<dbReference type="Proteomes" id="UP000006039">
    <property type="component" value="Unassembled WGS sequence"/>
</dbReference>
<reference evidence="5" key="1">
    <citation type="submission" date="2010-07" db="EMBL/GenBank/DDBJ databases">
        <title>The genome sequence of Gaeumannomyces graminis var. tritici strain R3-111a-1.</title>
        <authorList>
            <consortium name="The Broad Institute Genome Sequencing Platform"/>
            <person name="Ma L.-J."/>
            <person name="Dead R."/>
            <person name="Young S."/>
            <person name="Zeng Q."/>
            <person name="Koehrsen M."/>
            <person name="Alvarado L."/>
            <person name="Berlin A."/>
            <person name="Chapman S.B."/>
            <person name="Chen Z."/>
            <person name="Freedman E."/>
            <person name="Gellesch M."/>
            <person name="Goldberg J."/>
            <person name="Griggs A."/>
            <person name="Gujja S."/>
            <person name="Heilman E.R."/>
            <person name="Heiman D."/>
            <person name="Hepburn T."/>
            <person name="Howarth C."/>
            <person name="Jen D."/>
            <person name="Larson L."/>
            <person name="Mehta T."/>
            <person name="Neiman D."/>
            <person name="Pearson M."/>
            <person name="Roberts A."/>
            <person name="Saif S."/>
            <person name="Shea T."/>
            <person name="Shenoy N."/>
            <person name="Sisk P."/>
            <person name="Stolte C."/>
            <person name="Sykes S."/>
            <person name="Walk T."/>
            <person name="White J."/>
            <person name="Yandava C."/>
            <person name="Haas B."/>
            <person name="Nusbaum C."/>
            <person name="Birren B."/>
        </authorList>
    </citation>
    <scope>NUCLEOTIDE SEQUENCE [LARGE SCALE GENOMIC DNA]</scope>
    <source>
        <strain evidence="5">R3-111a-1</strain>
    </source>
</reference>
<accession>J3NSW1</accession>
<evidence type="ECO:0000313" key="3">
    <source>
        <dbReference type="EMBL" id="EJT79274.1"/>
    </source>
</evidence>
<dbReference type="GeneID" id="20344818"/>
<feature type="compositionally biased region" description="Polar residues" evidence="1">
    <location>
        <begin position="237"/>
        <end position="248"/>
    </location>
</feature>
<evidence type="ECO:0000313" key="4">
    <source>
        <dbReference type="EnsemblFungi" id="EJT79274"/>
    </source>
</evidence>
<feature type="domain" description="MINDY deubiquitinase" evidence="2">
    <location>
        <begin position="414"/>
        <end position="724"/>
    </location>
</feature>
<feature type="compositionally biased region" description="Polar residues" evidence="1">
    <location>
        <begin position="35"/>
        <end position="53"/>
    </location>
</feature>
<feature type="region of interest" description="Disordered" evidence="1">
    <location>
        <begin position="377"/>
        <end position="411"/>
    </location>
</feature>
<feature type="region of interest" description="Disordered" evidence="1">
    <location>
        <begin position="105"/>
        <end position="256"/>
    </location>
</feature>
<reference evidence="4" key="5">
    <citation type="submission" date="2018-04" db="UniProtKB">
        <authorList>
            <consortium name="EnsemblFungi"/>
        </authorList>
    </citation>
    <scope>IDENTIFICATION</scope>
    <source>
        <strain evidence="4">R3-111a-1</strain>
    </source>
</reference>
<protein>
    <recommendedName>
        <fullName evidence="2">MINDY deubiquitinase domain-containing protein</fullName>
    </recommendedName>
</protein>
<dbReference type="PANTHER" id="PTHR18063">
    <property type="entry name" value="NF-E2 INDUCIBLE PROTEIN"/>
    <property type="match status" value="1"/>
</dbReference>
<dbReference type="EnsemblFungi" id="EJT79274">
    <property type="protein sequence ID" value="EJT79274"/>
    <property type="gene ID" value="GGTG_04360"/>
</dbReference>
<dbReference type="RefSeq" id="XP_009220419.1">
    <property type="nucleotide sequence ID" value="XM_009222155.1"/>
</dbReference>
<reference evidence="4" key="4">
    <citation type="journal article" date="2015" name="G3 (Bethesda)">
        <title>Genome sequences of three phytopathogenic species of the Magnaporthaceae family of fungi.</title>
        <authorList>
            <person name="Okagaki L.H."/>
            <person name="Nunes C.C."/>
            <person name="Sailsbery J."/>
            <person name="Clay B."/>
            <person name="Brown D."/>
            <person name="John T."/>
            <person name="Oh Y."/>
            <person name="Young N."/>
            <person name="Fitzgerald M."/>
            <person name="Haas B.J."/>
            <person name="Zeng Q."/>
            <person name="Young S."/>
            <person name="Adiconis X."/>
            <person name="Fan L."/>
            <person name="Levin J.Z."/>
            <person name="Mitchell T.K."/>
            <person name="Okubara P.A."/>
            <person name="Farman M.L."/>
            <person name="Kohn L.M."/>
            <person name="Birren B."/>
            <person name="Ma L.-J."/>
            <person name="Dean R.A."/>
        </authorList>
    </citation>
    <scope>NUCLEOTIDE SEQUENCE</scope>
    <source>
        <strain evidence="4">R3-111a-1</strain>
    </source>
</reference>
<feature type="region of interest" description="Disordered" evidence="1">
    <location>
        <begin position="282"/>
        <end position="347"/>
    </location>
</feature>
<dbReference type="OrthoDB" id="10261212at2759"/>
<dbReference type="GO" id="GO:0004843">
    <property type="term" value="F:cysteine-type deubiquitinase activity"/>
    <property type="evidence" value="ECO:0007669"/>
    <property type="project" value="InterPro"/>
</dbReference>